<keyword evidence="2" id="KW-1185">Reference proteome</keyword>
<comment type="caution">
    <text evidence="1">The sequence shown here is derived from an EMBL/GenBank/DDBJ whole genome shotgun (WGS) entry which is preliminary data.</text>
</comment>
<evidence type="ECO:0000313" key="2">
    <source>
        <dbReference type="Proteomes" id="UP001299876"/>
    </source>
</evidence>
<protein>
    <submittedName>
        <fullName evidence="1">Uncharacterized protein</fullName>
    </submittedName>
</protein>
<organism evidence="1 2">
    <name type="scientific">Pseudomonas violetae</name>
    <dbReference type="NCBI Taxonomy" id="2915813"/>
    <lineage>
        <taxon>Bacteria</taxon>
        <taxon>Pseudomonadati</taxon>
        <taxon>Pseudomonadota</taxon>
        <taxon>Gammaproteobacteria</taxon>
        <taxon>Pseudomonadales</taxon>
        <taxon>Pseudomonadaceae</taxon>
        <taxon>Pseudomonas</taxon>
    </lineage>
</organism>
<dbReference type="EMBL" id="JAKNRW010000001">
    <property type="protein sequence ID" value="MCK1788641.1"/>
    <property type="molecule type" value="Genomic_DNA"/>
</dbReference>
<name>A0ABT0ESF5_9PSED</name>
<reference evidence="1 2" key="1">
    <citation type="submission" date="2022-02" db="EMBL/GenBank/DDBJ databases">
        <title>Comparative genomics of the first Antarctic Pseudomonas spp. capable of biotransforming 2,4,6-Trinitrotoluene.</title>
        <authorList>
            <person name="Cabrera M.A."/>
            <person name="Marquez S.L."/>
            <person name="Perez-Donoso J.M."/>
        </authorList>
    </citation>
    <scope>NUCLEOTIDE SEQUENCE [LARGE SCALE GENOMIC DNA]</scope>
    <source>
        <strain evidence="1 2">TNT19</strain>
    </source>
</reference>
<sequence>MKIPVKSTFAVCALLLSLSGMVYLLRAPIPDAQASVAVAVQVEDADSARSAITAMFATAPNTFNLPAASVRLSRSRLEGYAVCTPSTEATAAQYIEVAELLDKVSKHVGDFQRVVDAVMGSNTGMSDCDFRVINAIAKAATSG</sequence>
<gene>
    <name evidence="1" type="ORF">L9059_00240</name>
</gene>
<proteinExistence type="predicted"/>
<dbReference type="Proteomes" id="UP001299876">
    <property type="component" value="Unassembled WGS sequence"/>
</dbReference>
<dbReference type="RefSeq" id="WP_247285450.1">
    <property type="nucleotide sequence ID" value="NZ_JAKNRW010000001.1"/>
</dbReference>
<evidence type="ECO:0000313" key="1">
    <source>
        <dbReference type="EMBL" id="MCK1788641.1"/>
    </source>
</evidence>
<accession>A0ABT0ESF5</accession>